<sequence>MIVLGARRDTLPRSTTALPIDTILPIASSLGHTCFRDLRLNQVWLPITSTDITSLGSESPVTSVTTGTRASTPCSDLALCPSTATCPTGLVCLPTWKPATPHCG</sequence>
<accession>A0A3S5BFL9</accession>
<protein>
    <submittedName>
        <fullName evidence="1">Uncharacterized protein</fullName>
    </submittedName>
</protein>
<evidence type="ECO:0000313" key="2">
    <source>
        <dbReference type="Proteomes" id="UP000784294"/>
    </source>
</evidence>
<organism evidence="1 2">
    <name type="scientific">Protopolystoma xenopodis</name>
    <dbReference type="NCBI Taxonomy" id="117903"/>
    <lineage>
        <taxon>Eukaryota</taxon>
        <taxon>Metazoa</taxon>
        <taxon>Spiralia</taxon>
        <taxon>Lophotrochozoa</taxon>
        <taxon>Platyhelminthes</taxon>
        <taxon>Monogenea</taxon>
        <taxon>Polyopisthocotylea</taxon>
        <taxon>Polystomatidea</taxon>
        <taxon>Polystomatidae</taxon>
        <taxon>Protopolystoma</taxon>
    </lineage>
</organism>
<proteinExistence type="predicted"/>
<keyword evidence="2" id="KW-1185">Reference proteome</keyword>
<dbReference type="AlphaFoldDB" id="A0A3S5BFL9"/>
<dbReference type="EMBL" id="CAAALY010281691">
    <property type="protein sequence ID" value="VEL43465.1"/>
    <property type="molecule type" value="Genomic_DNA"/>
</dbReference>
<name>A0A3S5BFL9_9PLAT</name>
<gene>
    <name evidence="1" type="ORF">PXEA_LOCUS36905</name>
</gene>
<reference evidence="1" key="1">
    <citation type="submission" date="2018-11" db="EMBL/GenBank/DDBJ databases">
        <authorList>
            <consortium name="Pathogen Informatics"/>
        </authorList>
    </citation>
    <scope>NUCLEOTIDE SEQUENCE</scope>
</reference>
<evidence type="ECO:0000313" key="1">
    <source>
        <dbReference type="EMBL" id="VEL43465.1"/>
    </source>
</evidence>
<comment type="caution">
    <text evidence="1">The sequence shown here is derived from an EMBL/GenBank/DDBJ whole genome shotgun (WGS) entry which is preliminary data.</text>
</comment>
<dbReference type="OrthoDB" id="6283447at2759"/>
<dbReference type="Proteomes" id="UP000784294">
    <property type="component" value="Unassembled WGS sequence"/>
</dbReference>